<proteinExistence type="predicted"/>
<name>A0A644Y2K9_9ZZZZ</name>
<dbReference type="PANTHER" id="PTHR35149">
    <property type="entry name" value="SLL5132 PROTEIN"/>
    <property type="match status" value="1"/>
</dbReference>
<dbReference type="Pfam" id="PF25202">
    <property type="entry name" value="DUF7834"/>
    <property type="match status" value="1"/>
</dbReference>
<dbReference type="AlphaFoldDB" id="A0A644Y2K9"/>
<dbReference type="EMBL" id="VSSQ01003884">
    <property type="protein sequence ID" value="MPM22782.1"/>
    <property type="molecule type" value="Genomic_DNA"/>
</dbReference>
<evidence type="ECO:0000259" key="2">
    <source>
        <dbReference type="Pfam" id="PF25202"/>
    </source>
</evidence>
<feature type="domain" description="DUF7834" evidence="2">
    <location>
        <begin position="194"/>
        <end position="418"/>
    </location>
</feature>
<organism evidence="3">
    <name type="scientific">bioreactor metagenome</name>
    <dbReference type="NCBI Taxonomy" id="1076179"/>
    <lineage>
        <taxon>unclassified sequences</taxon>
        <taxon>metagenomes</taxon>
        <taxon>ecological metagenomes</taxon>
    </lineage>
</organism>
<dbReference type="InterPro" id="IPR004919">
    <property type="entry name" value="GmrSD_N"/>
</dbReference>
<dbReference type="InterPro" id="IPR057156">
    <property type="entry name" value="DUF7834"/>
</dbReference>
<feature type="domain" description="GmrSD restriction endonucleases N-terminal" evidence="1">
    <location>
        <begin position="27"/>
        <end position="183"/>
    </location>
</feature>
<dbReference type="Pfam" id="PF03235">
    <property type="entry name" value="GmrSD_N"/>
    <property type="match status" value="1"/>
</dbReference>
<gene>
    <name evidence="3" type="ORF">SDC9_69240</name>
</gene>
<evidence type="ECO:0000259" key="1">
    <source>
        <dbReference type="Pfam" id="PF03235"/>
    </source>
</evidence>
<protein>
    <submittedName>
        <fullName evidence="3">Uncharacterized protein</fullName>
    </submittedName>
</protein>
<dbReference type="PANTHER" id="PTHR35149:SF2">
    <property type="entry name" value="DUF262 DOMAIN-CONTAINING PROTEIN"/>
    <property type="match status" value="1"/>
</dbReference>
<sequence length="465" mass="54029">MGEIKVASCTVAELFSERIICSDNTEILGILEVPEYQRPYVWTKKEINKLLSDIKEHNCQFDKRLSYYLGSIILHKHEDILSIIDGQQRLTTLAIIQHIIDKNKAPVVPRVKYASPLTIEHIKNNHNHLKDCEGDWKNHIDFENINVTLVITDNQDDAYTFFETQNTGGVRLSGVDIIKAHHLREISGNCSRSEQYAITWEKQRDIDAVIKLLLKARRWNILNWIYVPSERDEKGIKQSIIKDFSEETLHNSKKAAYNQIILKNDYSLIKISQCKFSIRQPIANGENFIDYLEQFSNLYQRLFKSTSNSDSEIHPEYYKFKESIVDVIDGTLFLKELYEITILCYVSKFGLDNLLEASLWIFRYTYSLRISSRKTVRENSVPAFLRDNHFVIDVILSSFNHEQLVSQLKLFSYEFNAENAEGNTVKARFINRVKTYFNTGESIITNFDQLLKTGIDNKLNEGQNG</sequence>
<accession>A0A644Y2K9</accession>
<evidence type="ECO:0000313" key="3">
    <source>
        <dbReference type="EMBL" id="MPM22782.1"/>
    </source>
</evidence>
<reference evidence="3" key="1">
    <citation type="submission" date="2019-08" db="EMBL/GenBank/DDBJ databases">
        <authorList>
            <person name="Kucharzyk K."/>
            <person name="Murdoch R.W."/>
            <person name="Higgins S."/>
            <person name="Loffler F."/>
        </authorList>
    </citation>
    <scope>NUCLEOTIDE SEQUENCE</scope>
</reference>
<comment type="caution">
    <text evidence="3">The sequence shown here is derived from an EMBL/GenBank/DDBJ whole genome shotgun (WGS) entry which is preliminary data.</text>
</comment>